<sequence length="341" mass="37633">MGSAPSIESRPEPMEPVSHVSQVAVNPPNVVYRGHSKEDARRSGCEGEQPPDHHSSPEAQDTRKVYNIEDIQNSDMDTVVDATDKESSHLVITPKIGQKIALVRHAETMNEAFPGWYSACVCKEQYNAKDLNHPVKLPLRSKGLYIYNLDPPITRLSEYAAKLLGKALASESGIKWDNVITAPELAAVQTGSIIASSTTGDKNYISIDESLCDLSHKKMDFMTTMELLKMDVSARVTQVIRNKESLDDSLGRVVGEIDHVQRSIHGNLIVVVGPMAFDAILCQLLGTPRTKTKKRKPIPQLASIILEKGPKSWNLNKKQVLPISSNYYAAKAFDLSAYITK</sequence>
<dbReference type="OMA" id="SACVCKE"/>
<dbReference type="GO" id="GO:0016791">
    <property type="term" value="F:phosphatase activity"/>
    <property type="evidence" value="ECO:0007669"/>
    <property type="project" value="UniProtKB-ARBA"/>
</dbReference>
<dbReference type="Gene3D" id="3.40.50.1240">
    <property type="entry name" value="Phosphoglycerate mutase-like"/>
    <property type="match status" value="1"/>
</dbReference>
<dbReference type="PANTHER" id="PTHR16469:SF27">
    <property type="entry name" value="UBIQUITIN-ASSOCIATED AND SH3 DOMAIN-CONTAINING BA-RELATED"/>
    <property type="match status" value="1"/>
</dbReference>
<dbReference type="InterPro" id="IPR013078">
    <property type="entry name" value="His_Pase_superF_clade-1"/>
</dbReference>
<evidence type="ECO:0000313" key="2">
    <source>
        <dbReference type="Proteomes" id="UP000025227"/>
    </source>
</evidence>
<dbReference type="Pfam" id="PF00300">
    <property type="entry name" value="His_Phos_1"/>
    <property type="match status" value="1"/>
</dbReference>
<proteinExistence type="predicted"/>
<name>A0A7I4Y0F7_HAECO</name>
<dbReference type="InterPro" id="IPR051710">
    <property type="entry name" value="Phosphatase_SH3-domain"/>
</dbReference>
<keyword evidence="2" id="KW-1185">Reference proteome</keyword>
<dbReference type="PANTHER" id="PTHR16469">
    <property type="entry name" value="UBIQUITIN-ASSOCIATED AND SH3 DOMAIN-CONTAINING BA-RELATED"/>
    <property type="match status" value="1"/>
</dbReference>
<feature type="compositionally biased region" description="Basic and acidic residues" evidence="1">
    <location>
        <begin position="35"/>
        <end position="63"/>
    </location>
</feature>
<dbReference type="InterPro" id="IPR029033">
    <property type="entry name" value="His_PPase_superfam"/>
</dbReference>
<dbReference type="OrthoDB" id="5858017at2759"/>
<protein>
    <submittedName>
        <fullName evidence="3">Phosphoglycerate mutase family protein</fullName>
    </submittedName>
</protein>
<dbReference type="AlphaFoldDB" id="A0A7I4Y0F7"/>
<organism evidence="2 3">
    <name type="scientific">Haemonchus contortus</name>
    <name type="common">Barber pole worm</name>
    <dbReference type="NCBI Taxonomy" id="6289"/>
    <lineage>
        <taxon>Eukaryota</taxon>
        <taxon>Metazoa</taxon>
        <taxon>Ecdysozoa</taxon>
        <taxon>Nematoda</taxon>
        <taxon>Chromadorea</taxon>
        <taxon>Rhabditida</taxon>
        <taxon>Rhabditina</taxon>
        <taxon>Rhabditomorpha</taxon>
        <taxon>Strongyloidea</taxon>
        <taxon>Trichostrongylidae</taxon>
        <taxon>Haemonchus</taxon>
    </lineage>
</organism>
<dbReference type="WBParaSite" id="HCON_00031530-00001">
    <property type="protein sequence ID" value="HCON_00031530-00001"/>
    <property type="gene ID" value="HCON_00031530"/>
</dbReference>
<evidence type="ECO:0000313" key="3">
    <source>
        <dbReference type="WBParaSite" id="HCON_00031530-00001"/>
    </source>
</evidence>
<dbReference type="Proteomes" id="UP000025227">
    <property type="component" value="Unplaced"/>
</dbReference>
<reference evidence="3" key="1">
    <citation type="submission" date="2020-12" db="UniProtKB">
        <authorList>
            <consortium name="WormBaseParasite"/>
        </authorList>
    </citation>
    <scope>IDENTIFICATION</scope>
    <source>
        <strain evidence="3">MHco3</strain>
    </source>
</reference>
<evidence type="ECO:0000256" key="1">
    <source>
        <dbReference type="SAM" id="MobiDB-lite"/>
    </source>
</evidence>
<feature type="region of interest" description="Disordered" evidence="1">
    <location>
        <begin position="1"/>
        <end position="63"/>
    </location>
</feature>
<accession>A0A7I4Y0F7</accession>
<dbReference type="SUPFAM" id="SSF53254">
    <property type="entry name" value="Phosphoglycerate mutase-like"/>
    <property type="match status" value="1"/>
</dbReference>